<accession>A0A7C9DBB7</accession>
<proteinExistence type="predicted"/>
<evidence type="ECO:0000313" key="1">
    <source>
        <dbReference type="EMBL" id="MBA4638701.1"/>
    </source>
</evidence>
<protein>
    <submittedName>
        <fullName evidence="1">Uncharacterized protein</fullName>
    </submittedName>
</protein>
<dbReference type="AlphaFoldDB" id="A0A7C9DBB7"/>
<reference evidence="1" key="2">
    <citation type="submission" date="2020-07" db="EMBL/GenBank/DDBJ databases">
        <authorList>
            <person name="Vera ALvarez R."/>
            <person name="Arias-Moreno D.M."/>
            <person name="Jimenez-Jacinto V."/>
            <person name="Jimenez-Bremont J.F."/>
            <person name="Swaminathan K."/>
            <person name="Moose S.P."/>
            <person name="Guerrero-Gonzalez M.L."/>
            <person name="Marino-Ramirez L."/>
            <person name="Landsman D."/>
            <person name="Rodriguez-Kessler M."/>
            <person name="Delgado-Sanchez P."/>
        </authorList>
    </citation>
    <scope>NUCLEOTIDE SEQUENCE</scope>
    <source>
        <tissue evidence="1">Cladode</tissue>
    </source>
</reference>
<name>A0A7C9DBB7_OPUST</name>
<reference evidence="1" key="1">
    <citation type="journal article" date="2013" name="J. Plant Res.">
        <title>Effect of fungi and light on seed germination of three Opuntia species from semiarid lands of central Mexico.</title>
        <authorList>
            <person name="Delgado-Sanchez P."/>
            <person name="Jimenez-Bremont J.F."/>
            <person name="Guerrero-Gonzalez Mde L."/>
            <person name="Flores J."/>
        </authorList>
    </citation>
    <scope>NUCLEOTIDE SEQUENCE</scope>
    <source>
        <tissue evidence="1">Cladode</tissue>
    </source>
</reference>
<organism evidence="1">
    <name type="scientific">Opuntia streptacantha</name>
    <name type="common">Prickly pear cactus</name>
    <name type="synonym">Opuntia cardona</name>
    <dbReference type="NCBI Taxonomy" id="393608"/>
    <lineage>
        <taxon>Eukaryota</taxon>
        <taxon>Viridiplantae</taxon>
        <taxon>Streptophyta</taxon>
        <taxon>Embryophyta</taxon>
        <taxon>Tracheophyta</taxon>
        <taxon>Spermatophyta</taxon>
        <taxon>Magnoliopsida</taxon>
        <taxon>eudicotyledons</taxon>
        <taxon>Gunneridae</taxon>
        <taxon>Pentapetalae</taxon>
        <taxon>Caryophyllales</taxon>
        <taxon>Cactineae</taxon>
        <taxon>Cactaceae</taxon>
        <taxon>Opuntioideae</taxon>
        <taxon>Opuntia</taxon>
    </lineage>
</organism>
<dbReference type="EMBL" id="GISG01110200">
    <property type="protein sequence ID" value="MBA4638701.1"/>
    <property type="molecule type" value="Transcribed_RNA"/>
</dbReference>
<sequence length="135" mass="14430">MKSVEVGPASGKDMSPLIPPQALCPMTTIFSTLRCKTAYSMAAPTPAYFTLSKGGTMLAMLRTMNASPGWKSRTCDGQTRESEQANTMNLGLWPLASSPYSCGFFSYFSLLKWINPSFILSTAGLEGGALAPPFA</sequence>